<gene>
    <name evidence="1" type="ORF">CPB84DRAFT_1816493</name>
</gene>
<evidence type="ECO:0000313" key="1">
    <source>
        <dbReference type="EMBL" id="KAF8888953.1"/>
    </source>
</evidence>
<reference evidence="1" key="1">
    <citation type="submission" date="2020-11" db="EMBL/GenBank/DDBJ databases">
        <authorList>
            <consortium name="DOE Joint Genome Institute"/>
            <person name="Ahrendt S."/>
            <person name="Riley R."/>
            <person name="Andreopoulos W."/>
            <person name="LaButti K."/>
            <person name="Pangilinan J."/>
            <person name="Ruiz-duenas F.J."/>
            <person name="Barrasa J.M."/>
            <person name="Sanchez-Garcia M."/>
            <person name="Camarero S."/>
            <person name="Miyauchi S."/>
            <person name="Serrano A."/>
            <person name="Linde D."/>
            <person name="Babiker R."/>
            <person name="Drula E."/>
            <person name="Ayuso-Fernandez I."/>
            <person name="Pacheco R."/>
            <person name="Padilla G."/>
            <person name="Ferreira P."/>
            <person name="Barriuso J."/>
            <person name="Kellner H."/>
            <person name="Castanera R."/>
            <person name="Alfaro M."/>
            <person name="Ramirez L."/>
            <person name="Pisabarro A.G."/>
            <person name="Kuo A."/>
            <person name="Tritt A."/>
            <person name="Lipzen A."/>
            <person name="He G."/>
            <person name="Yan M."/>
            <person name="Ng V."/>
            <person name="Cullen D."/>
            <person name="Martin F."/>
            <person name="Rosso M.-N."/>
            <person name="Henrissat B."/>
            <person name="Hibbett D."/>
            <person name="Martinez A.T."/>
            <person name="Grigoriev I.V."/>
        </authorList>
    </citation>
    <scope>NUCLEOTIDE SEQUENCE</scope>
    <source>
        <strain evidence="1">AH 44721</strain>
    </source>
</reference>
<evidence type="ECO:0000313" key="2">
    <source>
        <dbReference type="Proteomes" id="UP000724874"/>
    </source>
</evidence>
<organism evidence="1 2">
    <name type="scientific">Gymnopilus junonius</name>
    <name type="common">Spectacular rustgill mushroom</name>
    <name type="synonym">Gymnopilus spectabilis subsp. junonius</name>
    <dbReference type="NCBI Taxonomy" id="109634"/>
    <lineage>
        <taxon>Eukaryota</taxon>
        <taxon>Fungi</taxon>
        <taxon>Dikarya</taxon>
        <taxon>Basidiomycota</taxon>
        <taxon>Agaricomycotina</taxon>
        <taxon>Agaricomycetes</taxon>
        <taxon>Agaricomycetidae</taxon>
        <taxon>Agaricales</taxon>
        <taxon>Agaricineae</taxon>
        <taxon>Hymenogastraceae</taxon>
        <taxon>Gymnopilus</taxon>
    </lineage>
</organism>
<protein>
    <submittedName>
        <fullName evidence="1">Uncharacterized protein</fullName>
    </submittedName>
</protein>
<keyword evidence="2" id="KW-1185">Reference proteome</keyword>
<sequence>MAIASGGVEQIDHFVKTALANHHGIYGILELFYRAINDLYRLLNYSEEDRLHATLLWCLGGARVADIAHRSLNLPSLRTLHQHSKEIESNVVECFNALLDTISSSSDTVIHQVLMLDEIKVEEWPRWDDHMNFIHGICHEHSNNEKVHFASNAMIGTLTTLDGCKKSKLHMISIASDGESHHGEAFICLTFKCKLHPSSLIFTYLRDLKFMNMEVGNDDLMADKDFKHIFKQCQNLHVNSILNPNDKQDVKLAYNLLHESHHPGFMDTRETLRTLRTFFQHILLPYICIDLDLTEQLIHLSAAAHMLLAMWHEGAGSAFMPSQLYIDIQIMIKNVFFCVVKTKADNPDGQFFLILLGTDHLEELFGILHTMVGGDMSLDILQLVLGILANHPEWDRSPQCLNLPALLKDGLDIHKDVDHIKPASWHGNMSVANVNLWTCWIEGHHHAADLVNYAYAMNSKDGIPKDTFLSSSP</sequence>
<comment type="caution">
    <text evidence="1">The sequence shown here is derived from an EMBL/GenBank/DDBJ whole genome shotgun (WGS) entry which is preliminary data.</text>
</comment>
<dbReference type="EMBL" id="JADNYJ010000082">
    <property type="protein sequence ID" value="KAF8888953.1"/>
    <property type="molecule type" value="Genomic_DNA"/>
</dbReference>
<dbReference type="AlphaFoldDB" id="A0A9P5TLC2"/>
<accession>A0A9P5TLC2</accession>
<dbReference type="OrthoDB" id="3048541at2759"/>
<dbReference type="Proteomes" id="UP000724874">
    <property type="component" value="Unassembled WGS sequence"/>
</dbReference>
<name>A0A9P5TLC2_GYMJU</name>
<proteinExistence type="predicted"/>